<organism evidence="4 5">
    <name type="scientific">Candidatus Pseudobacter hemicellulosilyticus</name>
    <dbReference type="NCBI Taxonomy" id="3121375"/>
    <lineage>
        <taxon>Bacteria</taxon>
        <taxon>Pseudomonadati</taxon>
        <taxon>Bacteroidota</taxon>
        <taxon>Chitinophagia</taxon>
        <taxon>Chitinophagales</taxon>
        <taxon>Chitinophagaceae</taxon>
        <taxon>Pseudobacter</taxon>
    </lineage>
</organism>
<dbReference type="GO" id="GO:0008236">
    <property type="term" value="F:serine-type peptidase activity"/>
    <property type="evidence" value="ECO:0007669"/>
    <property type="project" value="InterPro"/>
</dbReference>
<evidence type="ECO:0000259" key="3">
    <source>
        <dbReference type="Pfam" id="PF00930"/>
    </source>
</evidence>
<dbReference type="InterPro" id="IPR029058">
    <property type="entry name" value="AB_hydrolase_fold"/>
</dbReference>
<dbReference type="Gene3D" id="3.40.50.1820">
    <property type="entry name" value="alpha/beta hydrolase"/>
    <property type="match status" value="1"/>
</dbReference>
<sequence length="711" mass="80634">MKNCITVLLCCCMAAGRLFAQPSGGIELAEKYSGENLSSLLINGSISPHWLNNSSSFYYSLVENGKTVYYLVDPVRGKKIVYTLPVAKPAKKGATKTAPKGIVYTPTDYSRKYSSDSNWYVYGYRHDVYCQRKEDTVAYRLTFDGEPYYSYVSSNAAATDDKRSAPAVYWMKKSHKFIALREDKRKVGEMTIINSLAQPRPTAYTYKFPMPGDKDVVQYELTVFDAAAQTARRLDIAKYPDQKIILQSTIVNGRTNLFAGATGQDERYVYFLRRSRTNSQMDLCRLDITNDSITEILTENCAPHFNDQLFNCRILNNGDDILWWSERTGYGNYYLYDRNGKEKAMLGNGKFVSGDIFSIDTAGRSLIMEVYGMDPAVDPTYRMYARVNFDGSDLTLLTPGDGDHDMIASPDKRYFVDTWSRMDMPPVHELRNWKGKLVMKLGEGDISALLKTGWKLPERLKVKAADGSTDLYGLLYTPFNLDTTRKYPLISNVYPGPQDDQLPRKFTIDDNYNQSLAQLGAVVINVAYRGSGPYRGRDFYCFGYGNLRDYALADDKFIIEQLAARRAYIDLKRIGIYGHSGGGFMSATAILTHPDFYQVAVAASGNFDSNIYTQWWGETYHGIKQTDKGFESRIPTTVELASRLKGKLFLITGDEDRNVHPAQTLRLVDALIKHNKRFDMMVLPGKDHGLGDKYYTNLIRYYFLDNLISVK</sequence>
<name>A0AAJ6BE52_9BACT</name>
<dbReference type="InterPro" id="IPR001375">
    <property type="entry name" value="Peptidase_S9_cat"/>
</dbReference>
<evidence type="ECO:0000313" key="5">
    <source>
        <dbReference type="Proteomes" id="UP001220610"/>
    </source>
</evidence>
<dbReference type="InterPro" id="IPR002469">
    <property type="entry name" value="Peptidase_S9B_N"/>
</dbReference>
<dbReference type="PANTHER" id="PTHR11731">
    <property type="entry name" value="PROTEASE FAMILY S9B,C DIPEPTIDYL-PEPTIDASE IV-RELATED"/>
    <property type="match status" value="1"/>
</dbReference>
<feature type="domain" description="Dipeptidylpeptidase IV N-terminal" evidence="3">
    <location>
        <begin position="109"/>
        <end position="426"/>
    </location>
</feature>
<evidence type="ECO:0000313" key="4">
    <source>
        <dbReference type="EMBL" id="WEK34250.1"/>
    </source>
</evidence>
<dbReference type="SUPFAM" id="SSF53474">
    <property type="entry name" value="alpha/beta-Hydrolases"/>
    <property type="match status" value="1"/>
</dbReference>
<feature type="signal peptide" evidence="1">
    <location>
        <begin position="1"/>
        <end position="20"/>
    </location>
</feature>
<dbReference type="AlphaFoldDB" id="A0AAJ6BE52"/>
<dbReference type="GO" id="GO:0006508">
    <property type="term" value="P:proteolysis"/>
    <property type="evidence" value="ECO:0007669"/>
    <property type="project" value="InterPro"/>
</dbReference>
<reference evidence="4" key="1">
    <citation type="submission" date="2023-03" db="EMBL/GenBank/DDBJ databases">
        <title>Andean soil-derived lignocellulolytic bacterial consortium as a source of novel taxa and putative plastic-active enzymes.</title>
        <authorList>
            <person name="Diaz-Garcia L."/>
            <person name="Chuvochina M."/>
            <person name="Feuerriegel G."/>
            <person name="Bunk B."/>
            <person name="Sproer C."/>
            <person name="Streit W.R."/>
            <person name="Rodriguez L.M."/>
            <person name="Overmann J."/>
            <person name="Jimenez D.J."/>
        </authorList>
    </citation>
    <scope>NUCLEOTIDE SEQUENCE</scope>
    <source>
        <strain evidence="4">MAG 7</strain>
    </source>
</reference>
<evidence type="ECO:0000256" key="1">
    <source>
        <dbReference type="SAM" id="SignalP"/>
    </source>
</evidence>
<dbReference type="Proteomes" id="UP001220610">
    <property type="component" value="Chromosome"/>
</dbReference>
<proteinExistence type="predicted"/>
<keyword evidence="1" id="KW-0732">Signal</keyword>
<dbReference type="SUPFAM" id="SSF82171">
    <property type="entry name" value="DPP6 N-terminal domain-like"/>
    <property type="match status" value="1"/>
</dbReference>
<feature type="chain" id="PRO_5042527651" evidence="1">
    <location>
        <begin position="21"/>
        <end position="711"/>
    </location>
</feature>
<dbReference type="Gene3D" id="2.140.10.30">
    <property type="entry name" value="Dipeptidylpeptidase IV, N-terminal domain"/>
    <property type="match status" value="1"/>
</dbReference>
<dbReference type="EMBL" id="CP119311">
    <property type="protein sequence ID" value="WEK34250.1"/>
    <property type="molecule type" value="Genomic_DNA"/>
</dbReference>
<dbReference type="Pfam" id="PF00930">
    <property type="entry name" value="DPPIV_N"/>
    <property type="match status" value="1"/>
</dbReference>
<protein>
    <submittedName>
        <fullName evidence="4">Prolyl oligopeptidase family serine peptidase</fullName>
    </submittedName>
</protein>
<accession>A0AAJ6BE52</accession>
<gene>
    <name evidence="4" type="ORF">P0Y53_17320</name>
</gene>
<dbReference type="Pfam" id="PF00326">
    <property type="entry name" value="Peptidase_S9"/>
    <property type="match status" value="1"/>
</dbReference>
<feature type="domain" description="Peptidase S9 prolyl oligopeptidase catalytic" evidence="2">
    <location>
        <begin position="513"/>
        <end position="696"/>
    </location>
</feature>
<dbReference type="InterPro" id="IPR050278">
    <property type="entry name" value="Serine_Prot_S9B/DPPIV"/>
</dbReference>
<evidence type="ECO:0000259" key="2">
    <source>
        <dbReference type="Pfam" id="PF00326"/>
    </source>
</evidence>